<dbReference type="Proteomes" id="UP000799640">
    <property type="component" value="Unassembled WGS sequence"/>
</dbReference>
<feature type="region of interest" description="Disordered" evidence="1">
    <location>
        <begin position="1"/>
        <end position="132"/>
    </location>
</feature>
<feature type="compositionally biased region" description="Acidic residues" evidence="1">
    <location>
        <begin position="196"/>
        <end position="207"/>
    </location>
</feature>
<dbReference type="AlphaFoldDB" id="A0A6G1HM53"/>
<accession>A0A6G1HM53</accession>
<feature type="compositionally biased region" description="Basic residues" evidence="1">
    <location>
        <begin position="573"/>
        <end position="591"/>
    </location>
</feature>
<feature type="compositionally biased region" description="Polar residues" evidence="1">
    <location>
        <begin position="148"/>
        <end position="157"/>
    </location>
</feature>
<evidence type="ECO:0000313" key="3">
    <source>
        <dbReference type="Proteomes" id="UP000799640"/>
    </source>
</evidence>
<feature type="region of interest" description="Disordered" evidence="1">
    <location>
        <begin position="311"/>
        <end position="387"/>
    </location>
</feature>
<dbReference type="PANTHER" id="PTHR22794">
    <property type="entry name" value="THAP DOMAIN PROTEIN 11"/>
    <property type="match status" value="1"/>
</dbReference>
<dbReference type="EMBL" id="ML996705">
    <property type="protein sequence ID" value="KAF2396981.1"/>
    <property type="molecule type" value="Genomic_DNA"/>
</dbReference>
<organism evidence="2 3">
    <name type="scientific">Trichodelitschia bisporula</name>
    <dbReference type="NCBI Taxonomy" id="703511"/>
    <lineage>
        <taxon>Eukaryota</taxon>
        <taxon>Fungi</taxon>
        <taxon>Dikarya</taxon>
        <taxon>Ascomycota</taxon>
        <taxon>Pezizomycotina</taxon>
        <taxon>Dothideomycetes</taxon>
        <taxon>Dothideomycetes incertae sedis</taxon>
        <taxon>Phaeotrichales</taxon>
        <taxon>Phaeotrichaceae</taxon>
        <taxon>Trichodelitschia</taxon>
    </lineage>
</organism>
<evidence type="ECO:0000256" key="1">
    <source>
        <dbReference type="SAM" id="MobiDB-lite"/>
    </source>
</evidence>
<feature type="region of interest" description="Disordered" evidence="1">
    <location>
        <begin position="148"/>
        <end position="270"/>
    </location>
</feature>
<dbReference type="GO" id="GO:0000329">
    <property type="term" value="C:fungal-type vacuole membrane"/>
    <property type="evidence" value="ECO:0007669"/>
    <property type="project" value="TreeGrafter"/>
</dbReference>
<feature type="compositionally biased region" description="Polar residues" evidence="1">
    <location>
        <begin position="23"/>
        <end position="35"/>
    </location>
</feature>
<feature type="compositionally biased region" description="Polar residues" evidence="1">
    <location>
        <begin position="209"/>
        <end position="219"/>
    </location>
</feature>
<proteinExistence type="predicted"/>
<reference evidence="2" key="1">
    <citation type="journal article" date="2020" name="Stud. Mycol.">
        <title>101 Dothideomycetes genomes: a test case for predicting lifestyles and emergence of pathogens.</title>
        <authorList>
            <person name="Haridas S."/>
            <person name="Albert R."/>
            <person name="Binder M."/>
            <person name="Bloem J."/>
            <person name="Labutti K."/>
            <person name="Salamov A."/>
            <person name="Andreopoulos B."/>
            <person name="Baker S."/>
            <person name="Barry K."/>
            <person name="Bills G."/>
            <person name="Bluhm B."/>
            <person name="Cannon C."/>
            <person name="Castanera R."/>
            <person name="Culley D."/>
            <person name="Daum C."/>
            <person name="Ezra D."/>
            <person name="Gonzalez J."/>
            <person name="Henrissat B."/>
            <person name="Kuo A."/>
            <person name="Liang C."/>
            <person name="Lipzen A."/>
            <person name="Lutzoni F."/>
            <person name="Magnuson J."/>
            <person name="Mondo S."/>
            <person name="Nolan M."/>
            <person name="Ohm R."/>
            <person name="Pangilinan J."/>
            <person name="Park H.-J."/>
            <person name="Ramirez L."/>
            <person name="Alfaro M."/>
            <person name="Sun H."/>
            <person name="Tritt A."/>
            <person name="Yoshinaga Y."/>
            <person name="Zwiers L.-H."/>
            <person name="Turgeon B."/>
            <person name="Goodwin S."/>
            <person name="Spatafora J."/>
            <person name="Crous P."/>
            <person name="Grigoriev I."/>
        </authorList>
    </citation>
    <scope>NUCLEOTIDE SEQUENCE</scope>
    <source>
        <strain evidence="2">CBS 262.69</strain>
    </source>
</reference>
<keyword evidence="3" id="KW-1185">Reference proteome</keyword>
<protein>
    <submittedName>
        <fullName evidence="2">Uncharacterized protein</fullName>
    </submittedName>
</protein>
<gene>
    <name evidence="2" type="ORF">EJ06DRAFT_524440</name>
</gene>
<dbReference type="OrthoDB" id="5430106at2759"/>
<feature type="compositionally biased region" description="Polar residues" evidence="1">
    <location>
        <begin position="343"/>
        <end position="364"/>
    </location>
</feature>
<feature type="region of interest" description="Disordered" evidence="1">
    <location>
        <begin position="526"/>
        <end position="591"/>
    </location>
</feature>
<name>A0A6G1HM53_9PEZI</name>
<feature type="compositionally biased region" description="Basic and acidic residues" evidence="1">
    <location>
        <begin position="40"/>
        <end position="49"/>
    </location>
</feature>
<dbReference type="PANTHER" id="PTHR22794:SF2">
    <property type="entry name" value="THAP DOMAIN-CONTAINING PROTEIN 11"/>
    <property type="match status" value="1"/>
</dbReference>
<feature type="compositionally biased region" description="Low complexity" evidence="1">
    <location>
        <begin position="74"/>
        <end position="91"/>
    </location>
</feature>
<sequence length="591" mass="61467">MDLSPSGACARGLAAPGQRHTTHLTSNGTASTTHPPASAHDPRTAHAEPDPSSSAPRSQQGQAAKHLVGGSRLTQRTASARALSRAASQSSIHPPTPSGTHVSFAPPLHARTASANAASASPSPRPQPPQVRRNASVLVAPRTSNLAALKRNASSGQLPRAASRSALAKKPVQAEASTEPPRPQPTVRFALGEDKNSDEEDSDDGWTEESASQGHNSPEATRRNSIAGGEAMRIAADMPSEPAEPAPPAPKRIVSDTPRLAPPLPNQSFLPRTVSADVLTSRLLSRTSSATYVAPQLSIVSATGVPLLHGSTLNHTPQTTDSYPPVPSGSSGRDLVSRFITPGTGSASTRSPHLSKTPPSRTNISPPPRQPKSPASSHPPGAALSLPPSRTQKKLLLQRASSNLEPPRQGVVPAILPSGRPGATKLLQAHQAQALAAKAYAQAQAQAQNGDDGAGGLGIVGMPGPVNAPGAGVGRPMAGGIVLGAGGLPGVNLPAQIRAVFEQAGRQYGVVRRFRDPLRDAVARMGVGEEDEGSRGSVYPSAVESRPGTAAEEEHEPLHRPGTLTAPQMQGRQQRRAPRYRYRRGRRGEEW</sequence>
<feature type="compositionally biased region" description="Low complexity" evidence="1">
    <location>
        <begin position="110"/>
        <end position="122"/>
    </location>
</feature>
<evidence type="ECO:0000313" key="2">
    <source>
        <dbReference type="EMBL" id="KAF2396981.1"/>
    </source>
</evidence>
<feature type="compositionally biased region" description="Polar residues" evidence="1">
    <location>
        <begin position="51"/>
        <end position="62"/>
    </location>
</feature>
<feature type="compositionally biased region" description="Polar residues" evidence="1">
    <location>
        <begin position="311"/>
        <end position="322"/>
    </location>
</feature>
<dbReference type="GO" id="GO:0031931">
    <property type="term" value="C:TORC1 complex"/>
    <property type="evidence" value="ECO:0007669"/>
    <property type="project" value="TreeGrafter"/>
</dbReference>